<proteinExistence type="predicted"/>
<dbReference type="RefSeq" id="WP_316974366.1">
    <property type="nucleotide sequence ID" value="NZ_JAWIIJ010000009.1"/>
</dbReference>
<gene>
    <name evidence="1" type="ORF">RYS15_14485</name>
</gene>
<sequence length="147" mass="16784">MSLIQGVTLIPALVALVLAVLAVRAAWRNHLLGRQLECALLRDRSEAGRRRLERLERRNRKKLMEESVHGGTTAVEALHRTITGVTFDLVDRYSTSDEFRAKARRAREVHDDTTRSLYRAIRSTNRVLHVLGDMVGQRGKDEDKSER</sequence>
<organism evidence="1 2">
    <name type="scientific">Marinobacter xestospongiae</name>
    <dbReference type="NCBI Taxonomy" id="994319"/>
    <lineage>
        <taxon>Bacteria</taxon>
        <taxon>Pseudomonadati</taxon>
        <taxon>Pseudomonadota</taxon>
        <taxon>Gammaproteobacteria</taxon>
        <taxon>Pseudomonadales</taxon>
        <taxon>Marinobacteraceae</taxon>
        <taxon>Marinobacter</taxon>
    </lineage>
</organism>
<dbReference type="Proteomes" id="UP001269819">
    <property type="component" value="Unassembled WGS sequence"/>
</dbReference>
<evidence type="ECO:0000313" key="1">
    <source>
        <dbReference type="EMBL" id="MDV2079894.1"/>
    </source>
</evidence>
<evidence type="ECO:0000313" key="2">
    <source>
        <dbReference type="Proteomes" id="UP001269819"/>
    </source>
</evidence>
<dbReference type="EMBL" id="JAWIIJ010000009">
    <property type="protein sequence ID" value="MDV2079894.1"/>
    <property type="molecule type" value="Genomic_DNA"/>
</dbReference>
<keyword evidence="2" id="KW-1185">Reference proteome</keyword>
<name>A0ABU3W027_9GAMM</name>
<protein>
    <recommendedName>
        <fullName evidence="3">DUF2489 domain-containing protein</fullName>
    </recommendedName>
</protein>
<reference evidence="1 2" key="1">
    <citation type="submission" date="2023-10" db="EMBL/GenBank/DDBJ databases">
        <title>Characteristics and mechanism of a salt-tolerant marine origin heterotrophic nitrifying- aerobic denitrifying bacteria Marinobacter xestospongiae HN1.</title>
        <authorList>
            <person name="Qi R."/>
        </authorList>
    </citation>
    <scope>NUCLEOTIDE SEQUENCE [LARGE SCALE GENOMIC DNA]</scope>
    <source>
        <strain evidence="1 2">HN1</strain>
    </source>
</reference>
<comment type="caution">
    <text evidence="1">The sequence shown here is derived from an EMBL/GenBank/DDBJ whole genome shotgun (WGS) entry which is preliminary data.</text>
</comment>
<accession>A0ABU3W027</accession>
<evidence type="ECO:0008006" key="3">
    <source>
        <dbReference type="Google" id="ProtNLM"/>
    </source>
</evidence>